<organism evidence="2 3">
    <name type="scientific">Heyndrickxia vini</name>
    <dbReference type="NCBI Taxonomy" id="1476025"/>
    <lineage>
        <taxon>Bacteria</taxon>
        <taxon>Bacillati</taxon>
        <taxon>Bacillota</taxon>
        <taxon>Bacilli</taxon>
        <taxon>Bacillales</taxon>
        <taxon>Bacillaceae</taxon>
        <taxon>Heyndrickxia</taxon>
    </lineage>
</organism>
<reference evidence="2 3" key="1">
    <citation type="submission" date="2020-11" db="EMBL/GenBank/DDBJ databases">
        <title>Taxonomic evaluation of the Bacillus sporothermodurans group of bacteria based on whole genome sequences.</title>
        <authorList>
            <person name="Fiedler G."/>
            <person name="Herbstmann A.-D."/>
            <person name="Doll E."/>
            <person name="Wenning M."/>
            <person name="Brinks E."/>
            <person name="Kabisch J."/>
            <person name="Breitenwieser F."/>
            <person name="Lappann M."/>
            <person name="Boehnlein C."/>
            <person name="Franz C."/>
        </authorList>
    </citation>
    <scope>NUCLEOTIDE SEQUENCE [LARGE SCALE GENOMIC DNA]</scope>
    <source>
        <strain evidence="2 3">JCM 19841</strain>
    </source>
</reference>
<feature type="transmembrane region" description="Helical" evidence="1">
    <location>
        <begin position="7"/>
        <end position="26"/>
    </location>
</feature>
<sequence>MKRNTKYYLLLTIPHIALLIYNLIKNKEKKPIVLYFTSVGFAYLFEIVILNYFKSYRYYPKVFKNNWVDTIFGAITSQAFLVPMTATTMASFRLGWKWRWGATFLYTIIERLFIREHLFKNNWWRTAYTTGSLPFFFWLMEKWSKMREGRFQKWVGHTNIFFFVWVNYTNLYFLLVTVFKKFLFGRNKIWKKYVMHFYLYPPFSIIQSFVIYISIVKGKFVMGVVGAHILDQLLYRLKWIQTRSWSVYCFLPIHIGMYWLGKLFKKYMISGTNGS</sequence>
<proteinExistence type="predicted"/>
<gene>
    <name evidence="2" type="ORF">I5776_03110</name>
</gene>
<dbReference type="Proteomes" id="UP000595691">
    <property type="component" value="Chromosome"/>
</dbReference>
<feature type="transmembrane region" description="Helical" evidence="1">
    <location>
        <begin position="160"/>
        <end position="183"/>
    </location>
</feature>
<feature type="transmembrane region" description="Helical" evidence="1">
    <location>
        <begin position="123"/>
        <end position="140"/>
    </location>
</feature>
<protein>
    <submittedName>
        <fullName evidence="2">Uncharacterized protein</fullName>
    </submittedName>
</protein>
<dbReference type="RefSeq" id="WP_202778926.1">
    <property type="nucleotide sequence ID" value="NZ_CP065425.1"/>
</dbReference>
<accession>A0ABX7E2M6</accession>
<dbReference type="EMBL" id="CP065425">
    <property type="protein sequence ID" value="QQZ09976.1"/>
    <property type="molecule type" value="Genomic_DNA"/>
</dbReference>
<evidence type="ECO:0000313" key="3">
    <source>
        <dbReference type="Proteomes" id="UP000595691"/>
    </source>
</evidence>
<feature type="transmembrane region" description="Helical" evidence="1">
    <location>
        <begin position="65"/>
        <end position="86"/>
    </location>
</feature>
<evidence type="ECO:0000313" key="2">
    <source>
        <dbReference type="EMBL" id="QQZ09976.1"/>
    </source>
</evidence>
<keyword evidence="1" id="KW-0472">Membrane</keyword>
<keyword evidence="1" id="KW-0812">Transmembrane</keyword>
<keyword evidence="3" id="KW-1185">Reference proteome</keyword>
<feature type="transmembrane region" description="Helical" evidence="1">
    <location>
        <begin position="245"/>
        <end position="261"/>
    </location>
</feature>
<evidence type="ECO:0000256" key="1">
    <source>
        <dbReference type="SAM" id="Phobius"/>
    </source>
</evidence>
<feature type="transmembrane region" description="Helical" evidence="1">
    <location>
        <begin position="195"/>
        <end position="215"/>
    </location>
</feature>
<keyword evidence="1" id="KW-1133">Transmembrane helix</keyword>
<feature type="transmembrane region" description="Helical" evidence="1">
    <location>
        <begin position="32"/>
        <end position="53"/>
    </location>
</feature>
<name>A0ABX7E2M6_9BACI</name>